<evidence type="ECO:0000259" key="7">
    <source>
        <dbReference type="PROSITE" id="PS50850"/>
    </source>
</evidence>
<evidence type="ECO:0000256" key="3">
    <source>
        <dbReference type="ARBA" id="ARBA00022692"/>
    </source>
</evidence>
<feature type="transmembrane region" description="Helical" evidence="6">
    <location>
        <begin position="116"/>
        <end position="139"/>
    </location>
</feature>
<evidence type="ECO:0000313" key="9">
    <source>
        <dbReference type="Proteomes" id="UP000477911"/>
    </source>
</evidence>
<keyword evidence="5 6" id="KW-0472">Membrane</keyword>
<feature type="transmembrane region" description="Helical" evidence="6">
    <location>
        <begin position="46"/>
        <end position="67"/>
    </location>
</feature>
<proteinExistence type="predicted"/>
<feature type="transmembrane region" description="Helical" evidence="6">
    <location>
        <begin position="344"/>
        <end position="367"/>
    </location>
</feature>
<dbReference type="SUPFAM" id="SSF103473">
    <property type="entry name" value="MFS general substrate transporter"/>
    <property type="match status" value="1"/>
</dbReference>
<keyword evidence="2" id="KW-1003">Cell membrane</keyword>
<evidence type="ECO:0000256" key="4">
    <source>
        <dbReference type="ARBA" id="ARBA00022989"/>
    </source>
</evidence>
<feature type="transmembrane region" description="Helical" evidence="6">
    <location>
        <begin position="319"/>
        <end position="338"/>
    </location>
</feature>
<comment type="subcellular location">
    <subcellularLocation>
        <location evidence="1">Cell membrane</location>
        <topology evidence="1">Multi-pass membrane protein</topology>
    </subcellularLocation>
</comment>
<protein>
    <submittedName>
        <fullName evidence="8">MFS transporter</fullName>
    </submittedName>
</protein>
<feature type="transmembrane region" description="Helical" evidence="6">
    <location>
        <begin position="79"/>
        <end position="104"/>
    </location>
</feature>
<dbReference type="InterPro" id="IPR020846">
    <property type="entry name" value="MFS_dom"/>
</dbReference>
<dbReference type="PANTHER" id="PTHR43124">
    <property type="entry name" value="PURINE EFFLUX PUMP PBUE"/>
    <property type="match status" value="1"/>
</dbReference>
<gene>
    <name evidence="8" type="ORF">GR170_07695</name>
</gene>
<sequence length="443" mass="46800">MQKRHPDGRGRPAVRLRRARFRVPSPDPRIERPCPMMTNRTRAGRWAWAAFTAAALFFLYEFVARVAPSLAPEAIARKFGLGSTGFSTLSSLFFWVYAPMQIIVGLALDRLGARRLLVPAIAVCACGMALFSLAPTVVLAGIGRMMTGLGASFGFVGALYVVNHRFPPRLFALLSGVVNALGMLGTAIGAVWLSETVQALGWQPVFLGIALAGAALFLFALLALHDGDDAPEVHPDPHPLAPLKPLLRDGRVWLIAVLGALYYMPVNVYGGLWGKAQILQDRGLGDSAAELAVSMIFWGMAAGSIGAGALSDRLGHRKALLVLGALLTTLCYAAALFLPGLGLVTLSGLLFLAGLFNGAQMLTFAMAKEGHRAEVSGTVIAFVNMIGIGGALIFQPLVGLLLDASGGVYGPAMMTIPGCTLLAALMALVLRDKVHPDHAIDPS</sequence>
<dbReference type="PANTHER" id="PTHR43124:SF3">
    <property type="entry name" value="CHLORAMPHENICOL EFFLUX PUMP RV0191"/>
    <property type="match status" value="1"/>
</dbReference>
<feature type="transmembrane region" description="Helical" evidence="6">
    <location>
        <begin position="379"/>
        <end position="402"/>
    </location>
</feature>
<dbReference type="InterPro" id="IPR011701">
    <property type="entry name" value="MFS"/>
</dbReference>
<comment type="caution">
    <text evidence="8">The sequence shown here is derived from an EMBL/GenBank/DDBJ whole genome shotgun (WGS) entry which is preliminary data.</text>
</comment>
<feature type="domain" description="Major facilitator superfamily (MFS) profile" evidence="7">
    <location>
        <begin position="49"/>
        <end position="435"/>
    </location>
</feature>
<keyword evidence="3 6" id="KW-0812">Transmembrane</keyword>
<feature type="transmembrane region" description="Helical" evidence="6">
    <location>
        <begin position="408"/>
        <end position="430"/>
    </location>
</feature>
<name>A0A6L7G0X0_9RHOB</name>
<dbReference type="Gene3D" id="1.20.1250.20">
    <property type="entry name" value="MFS general substrate transporter like domains"/>
    <property type="match status" value="2"/>
</dbReference>
<reference evidence="8 9" key="1">
    <citation type="submission" date="2019-12" db="EMBL/GenBank/DDBJ databases">
        <authorList>
            <person name="Li M."/>
        </authorList>
    </citation>
    <scope>NUCLEOTIDE SEQUENCE [LARGE SCALE GENOMIC DNA]</scope>
    <source>
        <strain evidence="8 9">GBMRC 2024</strain>
    </source>
</reference>
<dbReference type="GO" id="GO:0005886">
    <property type="term" value="C:plasma membrane"/>
    <property type="evidence" value="ECO:0007669"/>
    <property type="project" value="UniProtKB-SubCell"/>
</dbReference>
<dbReference type="Pfam" id="PF07690">
    <property type="entry name" value="MFS_1"/>
    <property type="match status" value="1"/>
</dbReference>
<evidence type="ECO:0000256" key="2">
    <source>
        <dbReference type="ARBA" id="ARBA00022475"/>
    </source>
</evidence>
<dbReference type="InterPro" id="IPR036259">
    <property type="entry name" value="MFS_trans_sf"/>
</dbReference>
<dbReference type="AlphaFoldDB" id="A0A6L7G0X0"/>
<feature type="transmembrane region" description="Helical" evidence="6">
    <location>
        <begin position="252"/>
        <end position="272"/>
    </location>
</feature>
<feature type="transmembrane region" description="Helical" evidence="6">
    <location>
        <begin position="292"/>
        <end position="310"/>
    </location>
</feature>
<dbReference type="PROSITE" id="PS50850">
    <property type="entry name" value="MFS"/>
    <property type="match status" value="1"/>
</dbReference>
<keyword evidence="4 6" id="KW-1133">Transmembrane helix</keyword>
<organism evidence="8 9">
    <name type="scientific">Pseudooceanicola albus</name>
    <dbReference type="NCBI Taxonomy" id="2692189"/>
    <lineage>
        <taxon>Bacteria</taxon>
        <taxon>Pseudomonadati</taxon>
        <taxon>Pseudomonadota</taxon>
        <taxon>Alphaproteobacteria</taxon>
        <taxon>Rhodobacterales</taxon>
        <taxon>Paracoccaceae</taxon>
        <taxon>Pseudooceanicola</taxon>
    </lineage>
</organism>
<feature type="transmembrane region" description="Helical" evidence="6">
    <location>
        <begin position="170"/>
        <end position="193"/>
    </location>
</feature>
<dbReference type="Proteomes" id="UP000477911">
    <property type="component" value="Unassembled WGS sequence"/>
</dbReference>
<feature type="transmembrane region" description="Helical" evidence="6">
    <location>
        <begin position="145"/>
        <end position="163"/>
    </location>
</feature>
<feature type="transmembrane region" description="Helical" evidence="6">
    <location>
        <begin position="205"/>
        <end position="224"/>
    </location>
</feature>
<evidence type="ECO:0000256" key="5">
    <source>
        <dbReference type="ARBA" id="ARBA00023136"/>
    </source>
</evidence>
<keyword evidence="9" id="KW-1185">Reference proteome</keyword>
<dbReference type="EMBL" id="WUMU01000005">
    <property type="protein sequence ID" value="MXN17711.1"/>
    <property type="molecule type" value="Genomic_DNA"/>
</dbReference>
<evidence type="ECO:0000256" key="6">
    <source>
        <dbReference type="SAM" id="Phobius"/>
    </source>
</evidence>
<accession>A0A6L7G0X0</accession>
<evidence type="ECO:0000313" key="8">
    <source>
        <dbReference type="EMBL" id="MXN17711.1"/>
    </source>
</evidence>
<dbReference type="GO" id="GO:0022857">
    <property type="term" value="F:transmembrane transporter activity"/>
    <property type="evidence" value="ECO:0007669"/>
    <property type="project" value="InterPro"/>
</dbReference>
<evidence type="ECO:0000256" key="1">
    <source>
        <dbReference type="ARBA" id="ARBA00004651"/>
    </source>
</evidence>
<dbReference type="InterPro" id="IPR050189">
    <property type="entry name" value="MFS_Efflux_Transporters"/>
</dbReference>